<reference evidence="3 4" key="1">
    <citation type="journal article" date="2023" name="Mol. Biol. Evol.">
        <title>Genomics of Secondarily Temperate Adaptation in the Only Non-Antarctic Icefish.</title>
        <authorList>
            <person name="Rivera-Colon A.G."/>
            <person name="Rayamajhi N."/>
            <person name="Minhas B.F."/>
            <person name="Madrigal G."/>
            <person name="Bilyk K.T."/>
            <person name="Yoon V."/>
            <person name="Hune M."/>
            <person name="Gregory S."/>
            <person name="Cheng C.H.C."/>
            <person name="Catchen J.M."/>
        </authorList>
    </citation>
    <scope>NUCLEOTIDE SEQUENCE [LARGE SCALE GENOMIC DNA]</scope>
    <source>
        <tissue evidence="3">White muscle</tissue>
    </source>
</reference>
<name>A0AAN8DTK2_CHAGU</name>
<dbReference type="EMBL" id="JAURVH010001519">
    <property type="protein sequence ID" value="KAK5926358.1"/>
    <property type="molecule type" value="Genomic_DNA"/>
</dbReference>
<protein>
    <recommendedName>
        <fullName evidence="2">SPRY-associated domain-containing protein</fullName>
    </recommendedName>
</protein>
<dbReference type="Pfam" id="PF13765">
    <property type="entry name" value="PRY"/>
    <property type="match status" value="1"/>
</dbReference>
<comment type="caution">
    <text evidence="3">The sequence shown here is derived from an EMBL/GenBank/DDBJ whole genome shotgun (WGS) entry which is preliminary data.</text>
</comment>
<dbReference type="Proteomes" id="UP001331515">
    <property type="component" value="Unassembled WGS sequence"/>
</dbReference>
<keyword evidence="4" id="KW-1185">Reference proteome</keyword>
<dbReference type="AlphaFoldDB" id="A0AAN8DTK2"/>
<evidence type="ECO:0000313" key="3">
    <source>
        <dbReference type="EMBL" id="KAK5926358.1"/>
    </source>
</evidence>
<dbReference type="InterPro" id="IPR013320">
    <property type="entry name" value="ConA-like_dom_sf"/>
</dbReference>
<dbReference type="InterPro" id="IPR043136">
    <property type="entry name" value="B30.2/SPRY_sf"/>
</dbReference>
<dbReference type="SMART" id="SM00589">
    <property type="entry name" value="PRY"/>
    <property type="match status" value="1"/>
</dbReference>
<feature type="domain" description="SPRY-associated" evidence="2">
    <location>
        <begin position="38"/>
        <end position="96"/>
    </location>
</feature>
<accession>A0AAN8DTK2</accession>
<gene>
    <name evidence="3" type="ORF">CgunFtcFv8_021939</name>
</gene>
<organism evidence="3 4">
    <name type="scientific">Champsocephalus gunnari</name>
    <name type="common">Mackerel icefish</name>
    <dbReference type="NCBI Taxonomy" id="52237"/>
    <lineage>
        <taxon>Eukaryota</taxon>
        <taxon>Metazoa</taxon>
        <taxon>Chordata</taxon>
        <taxon>Craniata</taxon>
        <taxon>Vertebrata</taxon>
        <taxon>Euteleostomi</taxon>
        <taxon>Actinopterygii</taxon>
        <taxon>Neopterygii</taxon>
        <taxon>Teleostei</taxon>
        <taxon>Neoteleostei</taxon>
        <taxon>Acanthomorphata</taxon>
        <taxon>Eupercaria</taxon>
        <taxon>Perciformes</taxon>
        <taxon>Notothenioidei</taxon>
        <taxon>Channichthyidae</taxon>
        <taxon>Champsocephalus</taxon>
    </lineage>
</organism>
<feature type="compositionally biased region" description="Low complexity" evidence="1">
    <location>
        <begin position="8"/>
        <end position="19"/>
    </location>
</feature>
<evidence type="ECO:0000313" key="4">
    <source>
        <dbReference type="Proteomes" id="UP001331515"/>
    </source>
</evidence>
<proteinExistence type="predicted"/>
<evidence type="ECO:0000256" key="1">
    <source>
        <dbReference type="SAM" id="MobiDB-lite"/>
    </source>
</evidence>
<dbReference type="Gene3D" id="2.60.120.920">
    <property type="match status" value="1"/>
</dbReference>
<dbReference type="InterPro" id="IPR006574">
    <property type="entry name" value="PRY"/>
</dbReference>
<sequence length="97" mass="11031">MEISAQDQQVPPSSPVTTPAPDDLLTEPQTRADLLQYYCHLTLDPNTLYREMVLSEGDRKAVLTDLVQEYPEHPDRFSHLYQNKSGLSLVALEHQSH</sequence>
<evidence type="ECO:0000259" key="2">
    <source>
        <dbReference type="SMART" id="SM00589"/>
    </source>
</evidence>
<dbReference type="SUPFAM" id="SSF49899">
    <property type="entry name" value="Concanavalin A-like lectins/glucanases"/>
    <property type="match status" value="1"/>
</dbReference>
<feature type="region of interest" description="Disordered" evidence="1">
    <location>
        <begin position="1"/>
        <end position="25"/>
    </location>
</feature>